<dbReference type="KEGG" id="vg:77930721"/>
<gene>
    <name evidence="1" type="primary">6</name>
    <name evidence="1" type="ORF">PBI_HOWE_6</name>
</gene>
<name>A0A0U4KJL6_9CAUD</name>
<accession>A0A0U4KJL6</accession>
<reference evidence="1 2" key="1">
    <citation type="submission" date="2015-12" db="EMBL/GenBank/DDBJ databases">
        <authorList>
            <person name="Pope W.H."/>
            <person name="Montgomery M.T."/>
            <person name="Garlena R.A."/>
            <person name="Russell D.A."/>
            <person name="Jacobs-Sera D."/>
            <person name="Hendrix R.W."/>
            <person name="Hatfull G.F."/>
        </authorList>
    </citation>
    <scope>NUCLEOTIDE SEQUENCE [LARGE SCALE GENOMIC DNA]</scope>
</reference>
<protein>
    <submittedName>
        <fullName evidence="1">Major capsid protein</fullName>
    </submittedName>
</protein>
<sequence length="310" mass="33386">MATNNTPVVSIDDGKTITVQQVMGNPRAIPQRVIDLVRDNIIGETLFRNAGNPGSLLVQFQRSTPLFLDGDPETVAEFGEIPVFDLGEGLPEVARGLKYGSAVRISREMRDFNQIDKVRKQVTATANTVIRLNDAAFRSALDDASVPDVAATAAWDGTGSKIRTDIKEAMKTIAGAVHDGDPSLPKGYVPDTIALNTSVLYDFMDNEDFNKVYVGNVADQSIAYNGVLPGRVLGLNVLHSPLWPLDKALVCQRGVLGFYADPRPLEGTGLYPEGGGPNGGPTETWRSDTTQIRMIGVDEPESACWITGIA</sequence>
<dbReference type="RefSeq" id="YP_010654867.1">
    <property type="nucleotide sequence ID" value="NC_070817.1"/>
</dbReference>
<evidence type="ECO:0000313" key="2">
    <source>
        <dbReference type="Proteomes" id="UP000221715"/>
    </source>
</evidence>
<dbReference type="EMBL" id="KU252585">
    <property type="protein sequence ID" value="ALY07640.1"/>
    <property type="molecule type" value="Genomic_DNA"/>
</dbReference>
<organism evidence="1 2">
    <name type="scientific">Gordonia phage Howe</name>
    <dbReference type="NCBI Taxonomy" id="1777061"/>
    <lineage>
        <taxon>Viruses</taxon>
        <taxon>Duplodnaviria</taxon>
        <taxon>Heunggongvirae</taxon>
        <taxon>Uroviricota</taxon>
        <taxon>Caudoviricetes</taxon>
        <taxon>Howevirus</taxon>
        <taxon>Howevirus howe</taxon>
    </lineage>
</organism>
<dbReference type="GeneID" id="77930721"/>
<keyword evidence="2" id="KW-1185">Reference proteome</keyword>
<evidence type="ECO:0000313" key="1">
    <source>
        <dbReference type="EMBL" id="ALY07640.1"/>
    </source>
</evidence>
<proteinExistence type="predicted"/>
<dbReference type="Pfam" id="PF25209">
    <property type="entry name" value="Phage_capsid_4"/>
    <property type="match status" value="1"/>
</dbReference>
<dbReference type="Proteomes" id="UP000221715">
    <property type="component" value="Genome"/>
</dbReference>